<evidence type="ECO:0000259" key="1">
    <source>
        <dbReference type="Pfam" id="PF13460"/>
    </source>
</evidence>
<gene>
    <name evidence="2" type="ORF">NCTC10138_00974</name>
</gene>
<dbReference type="RefSeq" id="WP_026390702.1">
    <property type="nucleotide sequence ID" value="NZ_LR215048.1"/>
</dbReference>
<evidence type="ECO:0000313" key="3">
    <source>
        <dbReference type="Proteomes" id="UP000289841"/>
    </source>
</evidence>
<dbReference type="InterPro" id="IPR051606">
    <property type="entry name" value="Polyketide_Oxido-like"/>
</dbReference>
<dbReference type="Gene3D" id="3.40.50.720">
    <property type="entry name" value="NAD(P)-binding Rossmann-like Domain"/>
    <property type="match status" value="1"/>
</dbReference>
<dbReference type="KEGG" id="aaxa:NCTC10138_00974"/>
<protein>
    <submittedName>
        <fullName evidence="2">NADH-flavin reductase</fullName>
    </submittedName>
</protein>
<proteinExistence type="predicted"/>
<keyword evidence="3" id="KW-1185">Reference proteome</keyword>
<dbReference type="InterPro" id="IPR016040">
    <property type="entry name" value="NAD(P)-bd_dom"/>
</dbReference>
<accession>A0A449BDU7</accession>
<evidence type="ECO:0000313" key="2">
    <source>
        <dbReference type="EMBL" id="VEU80597.1"/>
    </source>
</evidence>
<sequence length="211" mass="23536">MKIAVIGASGFTGRPVVDLALSEGHTVYAVSRKGVFTEHKNLVIIHEDVNNVSSLLEKLKDVDVIISNYNAGWDNPNLYNDFIKGSESTIELAKKLGKRIIIVGGASSLYDPSTQVQVYFTADEEFKKMVKGAFDLYNRLLPDHSFDWTFVSPPFELNEEKPNHNYNIGGDYVLFNSDNKSTVSIHDLAHLLLTEATHGVNNHKRITLADK</sequence>
<feature type="domain" description="NAD(P)-binding" evidence="1">
    <location>
        <begin position="7"/>
        <end position="196"/>
    </location>
</feature>
<reference evidence="2 3" key="1">
    <citation type="submission" date="2019-01" db="EMBL/GenBank/DDBJ databases">
        <authorList>
            <consortium name="Pathogen Informatics"/>
        </authorList>
    </citation>
    <scope>NUCLEOTIDE SEQUENCE [LARGE SCALE GENOMIC DNA]</scope>
    <source>
        <strain evidence="2 3">NCTC10138</strain>
    </source>
</reference>
<dbReference type="EMBL" id="LR215048">
    <property type="protein sequence ID" value="VEU80597.1"/>
    <property type="molecule type" value="Genomic_DNA"/>
</dbReference>
<dbReference type="SUPFAM" id="SSF51735">
    <property type="entry name" value="NAD(P)-binding Rossmann-fold domains"/>
    <property type="match status" value="1"/>
</dbReference>
<organism evidence="2 3">
    <name type="scientific">Haploplasma axanthum</name>
    <name type="common">Acholeplasma axanthum</name>
    <dbReference type="NCBI Taxonomy" id="29552"/>
    <lineage>
        <taxon>Bacteria</taxon>
        <taxon>Bacillati</taxon>
        <taxon>Mycoplasmatota</taxon>
        <taxon>Mollicutes</taxon>
        <taxon>Acholeplasmatales</taxon>
        <taxon>Acholeplasmataceae</taxon>
        <taxon>Haploplasma</taxon>
    </lineage>
</organism>
<dbReference type="PANTHER" id="PTHR43355">
    <property type="entry name" value="FLAVIN REDUCTASE (NADPH)"/>
    <property type="match status" value="1"/>
</dbReference>
<dbReference type="AlphaFoldDB" id="A0A449BDU7"/>
<dbReference type="InterPro" id="IPR036291">
    <property type="entry name" value="NAD(P)-bd_dom_sf"/>
</dbReference>
<dbReference type="STRING" id="1278311.GCA_000428705_01233"/>
<dbReference type="Proteomes" id="UP000289841">
    <property type="component" value="Chromosome"/>
</dbReference>
<dbReference type="OrthoDB" id="9785372at2"/>
<dbReference type="PANTHER" id="PTHR43355:SF2">
    <property type="entry name" value="FLAVIN REDUCTASE (NADPH)"/>
    <property type="match status" value="1"/>
</dbReference>
<dbReference type="Pfam" id="PF13460">
    <property type="entry name" value="NAD_binding_10"/>
    <property type="match status" value="1"/>
</dbReference>
<dbReference type="GO" id="GO:0016646">
    <property type="term" value="F:oxidoreductase activity, acting on the CH-NH group of donors, NAD or NADP as acceptor"/>
    <property type="evidence" value="ECO:0007669"/>
    <property type="project" value="TreeGrafter"/>
</dbReference>
<name>A0A449BDU7_HAPAX</name>